<evidence type="ECO:0000313" key="2">
    <source>
        <dbReference type="Proteomes" id="UP000018143"/>
    </source>
</evidence>
<accession>T1CN46</accession>
<sequence length="42" mass="5125">MDCHDFLRSLAMTISFWILRCRLRYDNKNDIDSRIYTNTRGI</sequence>
<organism evidence="1 2">
    <name type="scientific">Helicobacter fennelliae MRY12-0050</name>
    <dbReference type="NCBI Taxonomy" id="1325130"/>
    <lineage>
        <taxon>Bacteria</taxon>
        <taxon>Pseudomonadati</taxon>
        <taxon>Campylobacterota</taxon>
        <taxon>Epsilonproteobacteria</taxon>
        <taxon>Campylobacterales</taxon>
        <taxon>Helicobacteraceae</taxon>
        <taxon>Helicobacter</taxon>
    </lineage>
</organism>
<dbReference type="Proteomes" id="UP000018143">
    <property type="component" value="Unassembled WGS sequence"/>
</dbReference>
<dbReference type="EMBL" id="BASD01000004">
    <property type="protein sequence ID" value="GAD18204.1"/>
    <property type="molecule type" value="Genomic_DNA"/>
</dbReference>
<name>T1CN46_9HELI</name>
<dbReference type="RefSeq" id="WP_023946614.1">
    <property type="nucleotide sequence ID" value="NZ_BASD01000004.1"/>
</dbReference>
<proteinExistence type="predicted"/>
<evidence type="ECO:0000313" key="1">
    <source>
        <dbReference type="EMBL" id="GAD18204.1"/>
    </source>
</evidence>
<protein>
    <submittedName>
        <fullName evidence="1">Uncharacterized protein</fullName>
    </submittedName>
</protein>
<keyword evidence="2" id="KW-1185">Reference proteome</keyword>
<gene>
    <name evidence="1" type="ORF">HFN_1802</name>
</gene>
<reference evidence="1 2" key="1">
    <citation type="journal article" date="2013" name="Genome Announc.">
        <title>Draft Genome Sequence of Helicobacter fennelliae Strain MRY12-0050, Isolated from a Bacteremia Patient.</title>
        <authorList>
            <person name="Rimbara E."/>
            <person name="Matsui M."/>
            <person name="Mori S."/>
            <person name="Suzuki S."/>
            <person name="Suzuki M."/>
            <person name="Kim H."/>
            <person name="Sekizuka T."/>
            <person name="Kuroda M."/>
            <person name="Shibayama K."/>
        </authorList>
    </citation>
    <scope>NUCLEOTIDE SEQUENCE [LARGE SCALE GENOMIC DNA]</scope>
    <source>
        <strain evidence="1 2">MRY12-0050</strain>
    </source>
</reference>
<dbReference type="AlphaFoldDB" id="T1CN46"/>
<comment type="caution">
    <text evidence="1">The sequence shown here is derived from an EMBL/GenBank/DDBJ whole genome shotgun (WGS) entry which is preliminary data.</text>
</comment>